<name>A0ABN4N2N6_9GAMM</name>
<protein>
    <submittedName>
        <fullName evidence="1">Na+/H+ antiporter</fullName>
    </submittedName>
</protein>
<keyword evidence="2" id="KW-1185">Reference proteome</keyword>
<evidence type="ECO:0000313" key="2">
    <source>
        <dbReference type="Proteomes" id="UP000076104"/>
    </source>
</evidence>
<organism evidence="1 2">
    <name type="scientific">Psychrobacter alimentarius</name>
    <dbReference type="NCBI Taxonomy" id="261164"/>
    <lineage>
        <taxon>Bacteria</taxon>
        <taxon>Pseudomonadati</taxon>
        <taxon>Pseudomonadota</taxon>
        <taxon>Gammaproteobacteria</taxon>
        <taxon>Moraxellales</taxon>
        <taxon>Moraxellaceae</taxon>
        <taxon>Psychrobacter</taxon>
    </lineage>
</organism>
<dbReference type="RefSeq" id="WP_062844821.1">
    <property type="nucleotide sequence ID" value="NZ_CP014945.1"/>
</dbReference>
<dbReference type="EMBL" id="CP014945">
    <property type="protein sequence ID" value="AMT97233.1"/>
    <property type="molecule type" value="Genomic_DNA"/>
</dbReference>
<dbReference type="GeneID" id="33060335"/>
<reference evidence="1 2" key="1">
    <citation type="submission" date="2016-03" db="EMBL/GenBank/DDBJ databases">
        <title>Genome sequencing of Psychrobacter alimentarius PAMC 27889.</title>
        <authorList>
            <person name="Lee J."/>
            <person name="Kim O.-S."/>
        </authorList>
    </citation>
    <scope>NUCLEOTIDE SEQUENCE [LARGE SCALE GENOMIC DNA]</scope>
    <source>
        <strain evidence="1 2">PAMC 27889</strain>
    </source>
</reference>
<proteinExistence type="predicted"/>
<gene>
    <name evidence="1" type="ORF">A3K91_1632</name>
</gene>
<dbReference type="Proteomes" id="UP000076104">
    <property type="component" value="Chromosome"/>
</dbReference>
<evidence type="ECO:0000313" key="1">
    <source>
        <dbReference type="EMBL" id="AMT97233.1"/>
    </source>
</evidence>
<accession>A0ABN4N2N6</accession>
<sequence length="208" mass="23740">MKYQLDDSYIDDISNALLYRPNMDSYPLSFIGCFITSDNWDEKALKELKKKSGAYFLVGLQIDDNEFKCLDIIEGIVKCQPEDVNQVVKLLDISPRGLIGIDVNDIKNLFKREKSYKFIQTHIANAFETDMIKNAANELVGQFPENLNIKGLLLGMEGSESPPLDTISYIVAFIAKNVIADELYTYYCTSISDEHESFRLRAIYAEDY</sequence>